<proteinExistence type="predicted"/>
<dbReference type="HOGENOM" id="CLU_970023_0_0_1"/>
<protein>
    <submittedName>
        <fullName evidence="3">Uncharacterized protein</fullName>
    </submittedName>
</protein>
<keyword evidence="2" id="KW-0812">Transmembrane</keyword>
<evidence type="ECO:0000256" key="1">
    <source>
        <dbReference type="SAM" id="MobiDB-lite"/>
    </source>
</evidence>
<dbReference type="EMBL" id="JH921446">
    <property type="protein sequence ID" value="EKD14338.1"/>
    <property type="molecule type" value="Genomic_DNA"/>
</dbReference>
<keyword evidence="2" id="KW-1133">Transmembrane helix</keyword>
<keyword evidence="2" id="KW-0472">Membrane</keyword>
<dbReference type="KEGG" id="mbe:MBM_07568"/>
<dbReference type="GeneID" id="18763503"/>
<reference evidence="3 4" key="1">
    <citation type="journal article" date="2012" name="BMC Genomics">
        <title>Sequencing the genome of Marssonina brunnea reveals fungus-poplar co-evolution.</title>
        <authorList>
            <person name="Zhu S."/>
            <person name="Cao Y.-Z."/>
            <person name="Jiang C."/>
            <person name="Tan B.-Y."/>
            <person name="Wang Z."/>
            <person name="Feng S."/>
            <person name="Zhang L."/>
            <person name="Su X.-H."/>
            <person name="Brejova B."/>
            <person name="Vinar T."/>
            <person name="Xu M."/>
            <person name="Wang M.-X."/>
            <person name="Zhang S.-G."/>
            <person name="Huang M.-R."/>
            <person name="Wu R."/>
            <person name="Zhou Y."/>
        </authorList>
    </citation>
    <scope>NUCLEOTIDE SEQUENCE [LARGE SCALE GENOMIC DNA]</scope>
    <source>
        <strain evidence="3 4">MB_m1</strain>
    </source>
</reference>
<evidence type="ECO:0000313" key="3">
    <source>
        <dbReference type="EMBL" id="EKD14338.1"/>
    </source>
</evidence>
<dbReference type="OMA" id="VANIHPR"/>
<feature type="region of interest" description="Disordered" evidence="1">
    <location>
        <begin position="1"/>
        <end position="42"/>
    </location>
</feature>
<sequence>MAANTRYHRLPEDTRPSMDSINEDSRLITPIPDSDESPPSPNKKEFEYRFHPTFYFRSVAGILFLATAIHFLVSGRQHSVAAAVFNLVALGREIWVLLHHLLTRLVKMRVRIELRGSRSSMSVPPGKRLPSWLLLGAVQAALDLLIVPLVISLVTAVPHHRTYYHGGGSLAAKILSFVALGLHVLSIVDLGQPSRVTWSGKLSFDHSGDGNDSLPQLPIYPDVDATGTGERSSETAGLMGMGRIEAGTFARFTEVGFQLGTAQDLEMEKDLRAKIVSVANIHPRMFV</sequence>
<dbReference type="InParanoid" id="K1X0D4"/>
<keyword evidence="4" id="KW-1185">Reference proteome</keyword>
<feature type="transmembrane region" description="Helical" evidence="2">
    <location>
        <begin position="79"/>
        <end position="102"/>
    </location>
</feature>
<organism evidence="3 4">
    <name type="scientific">Marssonina brunnea f. sp. multigermtubi (strain MB_m1)</name>
    <name type="common">Marssonina leaf spot fungus</name>
    <dbReference type="NCBI Taxonomy" id="1072389"/>
    <lineage>
        <taxon>Eukaryota</taxon>
        <taxon>Fungi</taxon>
        <taxon>Dikarya</taxon>
        <taxon>Ascomycota</taxon>
        <taxon>Pezizomycotina</taxon>
        <taxon>Leotiomycetes</taxon>
        <taxon>Helotiales</taxon>
        <taxon>Drepanopezizaceae</taxon>
        <taxon>Drepanopeziza</taxon>
    </lineage>
</organism>
<gene>
    <name evidence="3" type="ORF">MBM_07568</name>
</gene>
<feature type="transmembrane region" description="Helical" evidence="2">
    <location>
        <begin position="132"/>
        <end position="157"/>
    </location>
</feature>
<dbReference type="OrthoDB" id="3524076at2759"/>
<evidence type="ECO:0000256" key="2">
    <source>
        <dbReference type="SAM" id="Phobius"/>
    </source>
</evidence>
<feature type="transmembrane region" description="Helical" evidence="2">
    <location>
        <begin position="163"/>
        <end position="185"/>
    </location>
</feature>
<evidence type="ECO:0000313" key="4">
    <source>
        <dbReference type="Proteomes" id="UP000006753"/>
    </source>
</evidence>
<dbReference type="AlphaFoldDB" id="K1X0D4"/>
<accession>K1X0D4</accession>
<dbReference type="Proteomes" id="UP000006753">
    <property type="component" value="Unassembled WGS sequence"/>
</dbReference>
<feature type="transmembrane region" description="Helical" evidence="2">
    <location>
        <begin position="54"/>
        <end position="73"/>
    </location>
</feature>
<name>K1X0D4_MARBU</name>